<evidence type="ECO:0000313" key="7">
    <source>
        <dbReference type="Proteomes" id="UP000694257"/>
    </source>
</evidence>
<name>A0ABX8RYX3_NOCIO</name>
<keyword evidence="1" id="KW-0805">Transcription regulation</keyword>
<sequence>MGKTETKRGSAARQNLLQAAADELSATGELEVAAVARRAGVSAGLPYRYFGTRTGLLIAVLESFYERLCDAAALREYAESSWAAREQHRIRDWVTFLYGEPLAPIVLGGLVGDGEVAAAHTARLSMLIELGARNMARAQHQGEIPVDRDPEYLAAATLGGTNAVVSVALTRTPRPSPESVIDQLWAFVSGAVGLTENRGHTP</sequence>
<evidence type="ECO:0000256" key="2">
    <source>
        <dbReference type="ARBA" id="ARBA00023125"/>
    </source>
</evidence>
<evidence type="ECO:0000313" key="6">
    <source>
        <dbReference type="EMBL" id="QXN94401.1"/>
    </source>
</evidence>
<keyword evidence="2 4" id="KW-0238">DNA-binding</keyword>
<dbReference type="RefSeq" id="WP_218476935.1">
    <property type="nucleotide sequence ID" value="NZ_BAABJN010000015.1"/>
</dbReference>
<gene>
    <name evidence="6" type="ORF">KV110_15875</name>
</gene>
<evidence type="ECO:0000256" key="4">
    <source>
        <dbReference type="PROSITE-ProRule" id="PRU00335"/>
    </source>
</evidence>
<feature type="DNA-binding region" description="H-T-H motif" evidence="4">
    <location>
        <begin position="31"/>
        <end position="50"/>
    </location>
</feature>
<evidence type="ECO:0000259" key="5">
    <source>
        <dbReference type="PROSITE" id="PS50977"/>
    </source>
</evidence>
<dbReference type="InterPro" id="IPR001647">
    <property type="entry name" value="HTH_TetR"/>
</dbReference>
<dbReference type="EMBL" id="CP078145">
    <property type="protein sequence ID" value="QXN94401.1"/>
    <property type="molecule type" value="Genomic_DNA"/>
</dbReference>
<dbReference type="InterPro" id="IPR050109">
    <property type="entry name" value="HTH-type_TetR-like_transc_reg"/>
</dbReference>
<dbReference type="PANTHER" id="PTHR30055:SF234">
    <property type="entry name" value="HTH-TYPE TRANSCRIPTIONAL REGULATOR BETI"/>
    <property type="match status" value="1"/>
</dbReference>
<keyword evidence="7" id="KW-1185">Reference proteome</keyword>
<dbReference type="Pfam" id="PF00440">
    <property type="entry name" value="TetR_N"/>
    <property type="match status" value="1"/>
</dbReference>
<accession>A0ABX8RYX3</accession>
<evidence type="ECO:0000256" key="1">
    <source>
        <dbReference type="ARBA" id="ARBA00023015"/>
    </source>
</evidence>
<proteinExistence type="predicted"/>
<feature type="domain" description="HTH tetR-type" evidence="5">
    <location>
        <begin position="10"/>
        <end position="68"/>
    </location>
</feature>
<organism evidence="6 7">
    <name type="scientific">Nocardia iowensis</name>
    <dbReference type="NCBI Taxonomy" id="204891"/>
    <lineage>
        <taxon>Bacteria</taxon>
        <taxon>Bacillati</taxon>
        <taxon>Actinomycetota</taxon>
        <taxon>Actinomycetes</taxon>
        <taxon>Mycobacteriales</taxon>
        <taxon>Nocardiaceae</taxon>
        <taxon>Nocardia</taxon>
    </lineage>
</organism>
<dbReference type="PANTHER" id="PTHR30055">
    <property type="entry name" value="HTH-TYPE TRANSCRIPTIONAL REGULATOR RUTR"/>
    <property type="match status" value="1"/>
</dbReference>
<evidence type="ECO:0000256" key="3">
    <source>
        <dbReference type="ARBA" id="ARBA00023163"/>
    </source>
</evidence>
<reference evidence="6 7" key="1">
    <citation type="submission" date="2021-07" db="EMBL/GenBank/DDBJ databases">
        <title>Whole Genome Sequence of Nocardia Iowensis.</title>
        <authorList>
            <person name="Lamm A."/>
            <person name="Collins-Fairclough A.M."/>
            <person name="Bunk B."/>
            <person name="Sproer C."/>
        </authorList>
    </citation>
    <scope>NUCLEOTIDE SEQUENCE [LARGE SCALE GENOMIC DNA]</scope>
    <source>
        <strain evidence="6 7">NRRL 5646</strain>
    </source>
</reference>
<dbReference type="Proteomes" id="UP000694257">
    <property type="component" value="Chromosome"/>
</dbReference>
<dbReference type="PROSITE" id="PS50977">
    <property type="entry name" value="HTH_TETR_2"/>
    <property type="match status" value="1"/>
</dbReference>
<keyword evidence="3" id="KW-0804">Transcription</keyword>
<protein>
    <submittedName>
        <fullName evidence="6">TetR/AcrR family transcriptional regulator</fullName>
    </submittedName>
</protein>